<dbReference type="AlphaFoldDB" id="A0A942V4T8"/>
<feature type="binding site" evidence="9">
    <location>
        <position position="210"/>
    </location>
    <ligand>
        <name>1-deoxy-D-xylulose 5-phosphate</name>
        <dbReference type="ChEBI" id="CHEBI:57792"/>
    </ligand>
</feature>
<dbReference type="Pfam" id="PF02670">
    <property type="entry name" value="DXP_reductoisom"/>
    <property type="match status" value="1"/>
</dbReference>
<dbReference type="Pfam" id="PF08436">
    <property type="entry name" value="DXP_redisom_C"/>
    <property type="match status" value="1"/>
</dbReference>
<evidence type="ECO:0000256" key="7">
    <source>
        <dbReference type="ARBA" id="ARBA00023229"/>
    </source>
</evidence>
<dbReference type="GO" id="GO:0030145">
    <property type="term" value="F:manganese ion binding"/>
    <property type="evidence" value="ECO:0007669"/>
    <property type="project" value="TreeGrafter"/>
</dbReference>
<feature type="binding site" evidence="9">
    <location>
        <position position="11"/>
    </location>
    <ligand>
        <name>NADPH</name>
        <dbReference type="ChEBI" id="CHEBI:57783"/>
    </ligand>
</feature>
<dbReference type="EC" id="1.1.1.267" evidence="9"/>
<feature type="binding site" evidence="9">
    <location>
        <position position="122"/>
    </location>
    <ligand>
        <name>NADPH</name>
        <dbReference type="ChEBI" id="CHEBI:57783"/>
    </ligand>
</feature>
<evidence type="ECO:0000256" key="8">
    <source>
        <dbReference type="ARBA" id="ARBA00048543"/>
    </source>
</evidence>
<organism evidence="13 14">
    <name type="scientific">Anaeromonas frigoriresistens</name>
    <dbReference type="NCBI Taxonomy" id="2683708"/>
    <lineage>
        <taxon>Bacteria</taxon>
        <taxon>Bacillati</taxon>
        <taxon>Bacillota</taxon>
        <taxon>Tissierellia</taxon>
        <taxon>Tissierellales</taxon>
        <taxon>Thermohalobacteraceae</taxon>
        <taxon>Anaeromonas</taxon>
    </lineage>
</organism>
<keyword evidence="6 9" id="KW-0464">Manganese</keyword>
<name>A0A942V4T8_9FIRM</name>
<dbReference type="GO" id="GO:0030604">
    <property type="term" value="F:1-deoxy-D-xylulose-5-phosphate reductoisomerase activity"/>
    <property type="evidence" value="ECO:0007669"/>
    <property type="project" value="UniProtKB-UniRule"/>
</dbReference>
<evidence type="ECO:0000259" key="11">
    <source>
        <dbReference type="Pfam" id="PF08436"/>
    </source>
</evidence>
<dbReference type="RefSeq" id="WP_203367790.1">
    <property type="nucleotide sequence ID" value="NZ_WSFT01000053.1"/>
</dbReference>
<feature type="binding site" evidence="9">
    <location>
        <position position="197"/>
    </location>
    <ligand>
        <name>1-deoxy-D-xylulose 5-phosphate</name>
        <dbReference type="ChEBI" id="CHEBI:57792"/>
    </ligand>
</feature>
<evidence type="ECO:0000313" key="13">
    <source>
        <dbReference type="EMBL" id="MBS4539882.1"/>
    </source>
</evidence>
<dbReference type="InterPro" id="IPR036169">
    <property type="entry name" value="DXPR_C_sf"/>
</dbReference>
<accession>A0A942V4T8</accession>
<proteinExistence type="inferred from homology"/>
<keyword evidence="7 9" id="KW-0414">Isoprene biosynthesis</keyword>
<evidence type="ECO:0000256" key="3">
    <source>
        <dbReference type="ARBA" id="ARBA00022723"/>
    </source>
</evidence>
<evidence type="ECO:0000256" key="1">
    <source>
        <dbReference type="ARBA" id="ARBA00005094"/>
    </source>
</evidence>
<keyword evidence="14" id="KW-1185">Reference proteome</keyword>
<feature type="binding site" evidence="9">
    <location>
        <position position="13"/>
    </location>
    <ligand>
        <name>NADPH</name>
        <dbReference type="ChEBI" id="CHEBI:57783"/>
    </ligand>
</feature>
<comment type="function">
    <text evidence="9">Catalyzes the NADPH-dependent rearrangement and reduction of 1-deoxy-D-xylulose-5-phosphate (DXP) to 2-C-methyl-D-erythritol 4-phosphate (MEP).</text>
</comment>
<keyword evidence="3 9" id="KW-0479">Metal-binding</keyword>
<feature type="binding site" evidence="9">
    <location>
        <position position="123"/>
    </location>
    <ligand>
        <name>1-deoxy-D-xylulose 5-phosphate</name>
        <dbReference type="ChEBI" id="CHEBI:57792"/>
    </ligand>
</feature>
<dbReference type="SUPFAM" id="SSF55347">
    <property type="entry name" value="Glyceraldehyde-3-phosphate dehydrogenase-like, C-terminal domain"/>
    <property type="match status" value="1"/>
</dbReference>
<comment type="cofactor">
    <cofactor evidence="9">
        <name>Mg(2+)</name>
        <dbReference type="ChEBI" id="CHEBI:18420"/>
    </cofactor>
    <cofactor evidence="9">
        <name>Mn(2+)</name>
        <dbReference type="ChEBI" id="CHEBI:29035"/>
    </cofactor>
</comment>
<dbReference type="SUPFAM" id="SSF69055">
    <property type="entry name" value="1-deoxy-D-xylulose-5-phosphate reductoisomerase, C-terminal domain"/>
    <property type="match status" value="1"/>
</dbReference>
<keyword evidence="9" id="KW-0460">Magnesium</keyword>
<dbReference type="PANTHER" id="PTHR30525:SF0">
    <property type="entry name" value="1-DEOXY-D-XYLULOSE 5-PHOSPHATE REDUCTOISOMERASE, CHLOROPLASTIC"/>
    <property type="match status" value="1"/>
</dbReference>
<comment type="pathway">
    <text evidence="1 9">Isoprenoid biosynthesis; isopentenyl diphosphate biosynthesis via DXP pathway; isopentenyl diphosphate from 1-deoxy-D-xylulose 5-phosphate: step 1/6.</text>
</comment>
<dbReference type="FunFam" id="3.40.50.720:FF:000045">
    <property type="entry name" value="1-deoxy-D-xylulose 5-phosphate reductoisomerase"/>
    <property type="match status" value="1"/>
</dbReference>
<dbReference type="InterPro" id="IPR013512">
    <property type="entry name" value="DXP_reductoisomerase_N"/>
</dbReference>
<feature type="binding site" evidence="9">
    <location>
        <position position="150"/>
    </location>
    <ligand>
        <name>Mn(2+)</name>
        <dbReference type="ChEBI" id="CHEBI:29035"/>
    </ligand>
</feature>
<dbReference type="Gene3D" id="3.40.50.720">
    <property type="entry name" value="NAD(P)-binding Rossmann-like Domain"/>
    <property type="match status" value="1"/>
</dbReference>
<dbReference type="Gene3D" id="1.10.1740.10">
    <property type="match status" value="1"/>
</dbReference>
<feature type="binding site" evidence="9">
    <location>
        <position position="124"/>
    </location>
    <ligand>
        <name>NADPH</name>
        <dbReference type="ChEBI" id="CHEBI:57783"/>
    </ligand>
</feature>
<evidence type="ECO:0000256" key="6">
    <source>
        <dbReference type="ARBA" id="ARBA00023211"/>
    </source>
</evidence>
<feature type="binding site" evidence="9">
    <location>
        <position position="12"/>
    </location>
    <ligand>
        <name>NADPH</name>
        <dbReference type="ChEBI" id="CHEBI:57783"/>
    </ligand>
</feature>
<dbReference type="InterPro" id="IPR003821">
    <property type="entry name" value="DXP_reductoisomerase"/>
</dbReference>
<sequence>MRNIGILGSTGSIGTQALDVIRNNSNLFNVVALSGNNNIKLLEKQALEFKPDIVAVFDRANANILRDKLKPFNIKVFSGLDGLIEMAKYESIELLLTSVVGMIGLKPTLAAIESGKDIALANKETLVTAGSIVMNKAKEHNVSVIPVDSEHSAIFQSITSKESKEISKIILTASGGPFRNKEKSDLLNISSREALKHPNWSMGRKISIDSSTLMNKGLEVIEAKWLFDINLNDIEVIVHPQSIIHSMVEYIDGSIIAQLGVSDMRIPIQYALSYPKRISNNIKKLNLIEVSNLTFEKPDLTTFPCLKLAYRASEEEGTIPSVLNAANEVLVDMFLKDKIGFYDIPNTIETVLDKHKNICDPTLDEILYSDNWARNKAIELLKF</sequence>
<gene>
    <name evidence="9" type="primary">dxr</name>
    <name evidence="13" type="ORF">GOQ27_15510</name>
</gene>
<evidence type="ECO:0000256" key="9">
    <source>
        <dbReference type="HAMAP-Rule" id="MF_00183"/>
    </source>
</evidence>
<dbReference type="InterPro" id="IPR026877">
    <property type="entry name" value="DXPR_C"/>
</dbReference>
<reference evidence="13" key="1">
    <citation type="submission" date="2019-12" db="EMBL/GenBank/DDBJ databases">
        <title>Clostridiaceae gen. nov. sp. nov., isolated from sediment in Xinjiang, China.</title>
        <authorList>
            <person name="Zhang R."/>
        </authorList>
    </citation>
    <scope>NUCLEOTIDE SEQUENCE</scope>
    <source>
        <strain evidence="13">D2Q-11</strain>
    </source>
</reference>
<dbReference type="EMBL" id="WSFT01000053">
    <property type="protein sequence ID" value="MBS4539882.1"/>
    <property type="molecule type" value="Genomic_DNA"/>
</dbReference>
<feature type="domain" description="1-deoxy-D-xylulose 5-phosphate reductoisomerase N-terminal" evidence="10">
    <location>
        <begin position="4"/>
        <end position="130"/>
    </location>
</feature>
<dbReference type="Proteomes" id="UP000724672">
    <property type="component" value="Unassembled WGS sequence"/>
</dbReference>
<feature type="binding site" evidence="9">
    <location>
        <position position="148"/>
    </location>
    <ligand>
        <name>Mn(2+)</name>
        <dbReference type="ChEBI" id="CHEBI:29035"/>
    </ligand>
</feature>
<feature type="binding site" evidence="9">
    <location>
        <position position="203"/>
    </location>
    <ligand>
        <name>NADPH</name>
        <dbReference type="ChEBI" id="CHEBI:57783"/>
    </ligand>
</feature>
<dbReference type="InterPro" id="IPR013644">
    <property type="entry name" value="DXP_reductoisomerase_C"/>
</dbReference>
<feature type="domain" description="1-deoxy-D-xylulose 5-phosphate reductoisomerase C-terminal" evidence="11">
    <location>
        <begin position="144"/>
        <end position="227"/>
    </location>
</feature>
<dbReference type="GO" id="GO:0051484">
    <property type="term" value="P:isopentenyl diphosphate biosynthetic process, methylerythritol 4-phosphate pathway involved in terpenoid biosynthetic process"/>
    <property type="evidence" value="ECO:0007669"/>
    <property type="project" value="UniProtKB-ARBA"/>
</dbReference>
<feature type="binding site" evidence="9">
    <location>
        <position position="219"/>
    </location>
    <ligand>
        <name>1-deoxy-D-xylulose 5-phosphate</name>
        <dbReference type="ChEBI" id="CHEBI:57792"/>
    </ligand>
</feature>
<dbReference type="NCBIfam" id="TIGR00243">
    <property type="entry name" value="Dxr"/>
    <property type="match status" value="1"/>
</dbReference>
<dbReference type="NCBIfam" id="NF009114">
    <property type="entry name" value="PRK12464.1"/>
    <property type="match status" value="1"/>
</dbReference>
<evidence type="ECO:0000313" key="14">
    <source>
        <dbReference type="Proteomes" id="UP000724672"/>
    </source>
</evidence>
<comment type="catalytic activity">
    <reaction evidence="8">
        <text>2-C-methyl-D-erythritol 4-phosphate + NADP(+) = 1-deoxy-D-xylulose 5-phosphate + NADPH + H(+)</text>
        <dbReference type="Rhea" id="RHEA:13717"/>
        <dbReference type="ChEBI" id="CHEBI:15378"/>
        <dbReference type="ChEBI" id="CHEBI:57783"/>
        <dbReference type="ChEBI" id="CHEBI:57792"/>
        <dbReference type="ChEBI" id="CHEBI:58262"/>
        <dbReference type="ChEBI" id="CHEBI:58349"/>
        <dbReference type="EC" id="1.1.1.267"/>
    </reaction>
    <physiologicalReaction direction="right-to-left" evidence="8">
        <dbReference type="Rhea" id="RHEA:13719"/>
    </physiologicalReaction>
</comment>
<evidence type="ECO:0000256" key="2">
    <source>
        <dbReference type="ARBA" id="ARBA00006825"/>
    </source>
</evidence>
<feature type="binding site" evidence="9">
    <location>
        <position position="10"/>
    </location>
    <ligand>
        <name>NADPH</name>
        <dbReference type="ChEBI" id="CHEBI:57783"/>
    </ligand>
</feature>
<comment type="caution">
    <text evidence="13">The sequence shown here is derived from an EMBL/GenBank/DDBJ whole genome shotgun (WGS) entry which is preliminary data.</text>
</comment>
<evidence type="ECO:0000259" key="12">
    <source>
        <dbReference type="Pfam" id="PF13288"/>
    </source>
</evidence>
<evidence type="ECO:0000256" key="5">
    <source>
        <dbReference type="ARBA" id="ARBA00023002"/>
    </source>
</evidence>
<feature type="binding site" evidence="9">
    <location>
        <position position="216"/>
    </location>
    <ligand>
        <name>1-deoxy-D-xylulose 5-phosphate</name>
        <dbReference type="ChEBI" id="CHEBI:57792"/>
    </ligand>
</feature>
<feature type="binding site" evidence="9">
    <location>
        <position position="149"/>
    </location>
    <ligand>
        <name>1-deoxy-D-xylulose 5-phosphate</name>
        <dbReference type="ChEBI" id="CHEBI:57792"/>
    </ligand>
</feature>
<evidence type="ECO:0000256" key="4">
    <source>
        <dbReference type="ARBA" id="ARBA00022857"/>
    </source>
</evidence>
<dbReference type="GO" id="GO:0070402">
    <property type="term" value="F:NADPH binding"/>
    <property type="evidence" value="ECO:0007669"/>
    <property type="project" value="InterPro"/>
</dbReference>
<feature type="domain" description="DXP reductoisomerase C-terminal" evidence="12">
    <location>
        <begin position="259"/>
        <end position="375"/>
    </location>
</feature>
<comment type="caution">
    <text evidence="9">Lacks conserved residue(s) required for the propagation of feature annotation.</text>
</comment>
<dbReference type="SUPFAM" id="SSF51735">
    <property type="entry name" value="NAD(P)-binding Rossmann-fold domains"/>
    <property type="match status" value="1"/>
</dbReference>
<dbReference type="InterPro" id="IPR036291">
    <property type="entry name" value="NAD(P)-bd_dom_sf"/>
</dbReference>
<dbReference type="PANTHER" id="PTHR30525">
    <property type="entry name" value="1-DEOXY-D-XYLULOSE 5-PHOSPHATE REDUCTOISOMERASE"/>
    <property type="match status" value="1"/>
</dbReference>
<feature type="binding site" evidence="9">
    <location>
        <position position="38"/>
    </location>
    <ligand>
        <name>NADPH</name>
        <dbReference type="ChEBI" id="CHEBI:57783"/>
    </ligand>
</feature>
<feature type="binding site" evidence="9">
    <location>
        <position position="215"/>
    </location>
    <ligand>
        <name>1-deoxy-D-xylulose 5-phosphate</name>
        <dbReference type="ChEBI" id="CHEBI:57792"/>
    </ligand>
</feature>
<protein>
    <recommendedName>
        <fullName evidence="9">1-deoxy-D-xylulose 5-phosphate reductoisomerase</fullName>
        <shortName evidence="9">DXP reductoisomerase</shortName>
        <ecNumber evidence="9">1.1.1.267</ecNumber>
    </recommendedName>
    <alternativeName>
        <fullName evidence="9">1-deoxyxylulose-5-phosphate reductoisomerase</fullName>
    </alternativeName>
    <alternativeName>
        <fullName evidence="9">2-C-methyl-D-erythritol 4-phosphate synthase</fullName>
    </alternativeName>
</protein>
<keyword evidence="4 9" id="KW-0521">NADP</keyword>
<keyword evidence="5 9" id="KW-0560">Oxidoreductase</keyword>
<dbReference type="PIRSF" id="PIRSF006205">
    <property type="entry name" value="Dxp_reductismrs"/>
    <property type="match status" value="1"/>
</dbReference>
<comment type="similarity">
    <text evidence="2 9">Belongs to the DXR family.</text>
</comment>
<dbReference type="Pfam" id="PF13288">
    <property type="entry name" value="DXPR_C"/>
    <property type="match status" value="1"/>
</dbReference>
<feature type="binding site" evidence="9">
    <location>
        <position position="174"/>
    </location>
    <ligand>
        <name>1-deoxy-D-xylulose 5-phosphate</name>
        <dbReference type="ChEBI" id="CHEBI:57792"/>
    </ligand>
</feature>
<dbReference type="HAMAP" id="MF_00183">
    <property type="entry name" value="DXP_reductoisom"/>
    <property type="match status" value="1"/>
</dbReference>
<evidence type="ECO:0000259" key="10">
    <source>
        <dbReference type="Pfam" id="PF02670"/>
    </source>
</evidence>
<feature type="binding site" evidence="9">
    <location>
        <position position="150"/>
    </location>
    <ligand>
        <name>1-deoxy-D-xylulose 5-phosphate</name>
        <dbReference type="ChEBI" id="CHEBI:57792"/>
    </ligand>
</feature>
<feature type="binding site" evidence="9">
    <location>
        <position position="219"/>
    </location>
    <ligand>
        <name>Mn(2+)</name>
        <dbReference type="ChEBI" id="CHEBI:29035"/>
    </ligand>
</feature>